<comment type="caution">
    <text evidence="2">The sequence shown here is derived from an EMBL/GenBank/DDBJ whole genome shotgun (WGS) entry which is preliminary data.</text>
</comment>
<organism evidence="2 3">
    <name type="scientific">Sphingomonas paucimobilis NBRC 13935</name>
    <dbReference type="NCBI Taxonomy" id="1219050"/>
    <lineage>
        <taxon>Bacteria</taxon>
        <taxon>Pseudomonadati</taxon>
        <taxon>Pseudomonadota</taxon>
        <taxon>Alphaproteobacteria</taxon>
        <taxon>Sphingomonadales</taxon>
        <taxon>Sphingomonadaceae</taxon>
        <taxon>Sphingomonas</taxon>
    </lineage>
</organism>
<reference evidence="2 3" key="1">
    <citation type="submission" date="2014-08" db="EMBL/GenBank/DDBJ databases">
        <title>Whole genome shotgun sequence of Sphingomonas paucimobilis NBRC 13935.</title>
        <authorList>
            <person name="Hosoyama A."/>
            <person name="Hashimoto M."/>
            <person name="Hosoyama Y."/>
            <person name="Noguchi M."/>
            <person name="Uohara A."/>
            <person name="Ohji S."/>
            <person name="Katano-Makiyama Y."/>
            <person name="Ichikawa N."/>
            <person name="Kimura A."/>
            <person name="Yamazoe A."/>
            <person name="Fujita N."/>
        </authorList>
    </citation>
    <scope>NUCLEOTIDE SEQUENCE [LARGE SCALE GENOMIC DNA]</scope>
    <source>
        <strain evidence="2 3">NBRC 13935</strain>
    </source>
</reference>
<accession>A0A0C9N7I4</accession>
<keyword evidence="3" id="KW-1185">Reference proteome</keyword>
<dbReference type="RefSeq" id="WP_037569391.1">
    <property type="nucleotide sequence ID" value="NZ_BBJS01000002.1"/>
</dbReference>
<evidence type="ECO:0000313" key="3">
    <source>
        <dbReference type="Proteomes" id="UP000032025"/>
    </source>
</evidence>
<sequence length="107" mass="12579">MKAMILATLGVATIAVPTIAEAQRWTPIAQRQVQLDRRIDQGIRSGALNRREAARLHGELRQLNQLEYRYRRTGGGLSVSERRDLDRRYDMLSRQVRFEKNDRNFRR</sequence>
<evidence type="ECO:0000313" key="2">
    <source>
        <dbReference type="EMBL" id="GAN12057.1"/>
    </source>
</evidence>
<keyword evidence="1" id="KW-0732">Signal</keyword>
<protein>
    <submittedName>
        <fullName evidence="2">DNA, contig: SP602</fullName>
    </submittedName>
</protein>
<dbReference type="EMBL" id="BBJS01000002">
    <property type="protein sequence ID" value="GAN12057.1"/>
    <property type="molecule type" value="Genomic_DNA"/>
</dbReference>
<evidence type="ECO:0000256" key="1">
    <source>
        <dbReference type="SAM" id="SignalP"/>
    </source>
</evidence>
<dbReference type="GeneID" id="78526768"/>
<dbReference type="Proteomes" id="UP000032025">
    <property type="component" value="Unassembled WGS sequence"/>
</dbReference>
<feature type="signal peptide" evidence="1">
    <location>
        <begin position="1"/>
        <end position="22"/>
    </location>
</feature>
<gene>
    <name evidence="2" type="ORF">SP6_02_00530</name>
</gene>
<dbReference type="AlphaFoldDB" id="A0A0C9N7I4"/>
<proteinExistence type="predicted"/>
<feature type="chain" id="PRO_5002216130" evidence="1">
    <location>
        <begin position="23"/>
        <end position="107"/>
    </location>
</feature>
<name>A0A0C9N7I4_SPHPI</name>